<evidence type="ECO:0000313" key="5">
    <source>
        <dbReference type="EMBL" id="CAL5228170.1"/>
    </source>
</evidence>
<dbReference type="PANTHER" id="PTHR16193">
    <property type="entry name" value="TETRATRICOPEPTIDE REPEAT PROTEIN 27"/>
    <property type="match status" value="1"/>
</dbReference>
<sequence>MDWDSLLPSLPESPCNSQNAWEYPVQADEVNKEALLLFIAGEWIGALQTKALIPIVSGHARAWNNAEIQEAADRGGVTDLYVNNVNGGDSKEAQLADMLAAVAALHVFLQANLTGPVAASFPESLQDLPSWTPQDAAEKAPATGKLGEDTDHSGVGDRWAMAQLSASGEDVVGRVRCPQYLLLARTLLLGRPGTGLPWKWWALRTLAVQQRILSGPAATLQTEIEQLTEEVLEGLQGDQLPPQLQGRRKELQSCLRMEAVVQALDVGRVADAQKHLIAAEQRMGVSSEVTGALGVRTVHQTDARAQLVVRTARQGDLSSTDDSGDEAEWLDACAGGQPDEAQAASSQPSQSSMRSKELEGLSGDSDVLPVPKFVNAEGHEEQEAALSSGHQALLLGQAGLVQKGTSGDELRQWRMAPYLDAVLQQKRSRFLIRLSAQLLRARHERERNRTRERALLALQQVVEATEQPLPPPAQRMRHAFSVRFPMGPVLRKELGEQLVAAGLVGAAMTLFEELELWDALILCYRLLQKNVQAEELVHRRLEVTPNDPRLWCALGDLTLKDEHYETAWQRSGQRSTRAQRSLARSAQREKNYEKAAQHWELALGVNPLHPEGWFSLGYCALKQQDFARALQAFSRCAQQQPDNGDAWNNLAAIHLQERHFKEAFSALSEAVKFKRESWQTWSNYAHAAVQTQNHLQAARGILQVLAFSGGQRREEDLASALVAAVADARRNAGTYGVETPAPAAGTAAARSRAAQLEQAVGNVLKQSSAASSGAGSATWGQYADYYAALGFHASAREALLKQVRGLQSGGWQKDAQQFQAYGEAVAKYATAQTDGVSRSELSKRDLSAVRMLVRGLLKQAAEQYEDTPLFAELQGALDRVAALEKE</sequence>
<evidence type="ECO:0000256" key="1">
    <source>
        <dbReference type="ARBA" id="ARBA00022737"/>
    </source>
</evidence>
<keyword evidence="1" id="KW-0677">Repeat</keyword>
<feature type="region of interest" description="Disordered" evidence="4">
    <location>
        <begin position="129"/>
        <end position="154"/>
    </location>
</feature>
<dbReference type="PANTHER" id="PTHR16193:SF0">
    <property type="entry name" value="TETRATRICOPEPTIDE REPEAT PROTEIN 27"/>
    <property type="match status" value="1"/>
</dbReference>
<feature type="region of interest" description="Disordered" evidence="4">
    <location>
        <begin position="337"/>
        <end position="370"/>
    </location>
</feature>
<proteinExistence type="predicted"/>
<reference evidence="5 6" key="1">
    <citation type="submission" date="2024-06" db="EMBL/GenBank/DDBJ databases">
        <authorList>
            <person name="Kraege A."/>
            <person name="Thomma B."/>
        </authorList>
    </citation>
    <scope>NUCLEOTIDE SEQUENCE [LARGE SCALE GENOMIC DNA]</scope>
</reference>
<dbReference type="PROSITE" id="PS50005">
    <property type="entry name" value="TPR"/>
    <property type="match status" value="2"/>
</dbReference>
<dbReference type="Pfam" id="PF13432">
    <property type="entry name" value="TPR_16"/>
    <property type="match status" value="1"/>
</dbReference>
<evidence type="ECO:0000256" key="3">
    <source>
        <dbReference type="PROSITE-ProRule" id="PRU00339"/>
    </source>
</evidence>
<organism evidence="5 6">
    <name type="scientific">Coccomyxa viridis</name>
    <dbReference type="NCBI Taxonomy" id="1274662"/>
    <lineage>
        <taxon>Eukaryota</taxon>
        <taxon>Viridiplantae</taxon>
        <taxon>Chlorophyta</taxon>
        <taxon>core chlorophytes</taxon>
        <taxon>Trebouxiophyceae</taxon>
        <taxon>Trebouxiophyceae incertae sedis</taxon>
        <taxon>Coccomyxaceae</taxon>
        <taxon>Coccomyxa</taxon>
    </lineage>
</organism>
<evidence type="ECO:0000256" key="4">
    <source>
        <dbReference type="SAM" id="MobiDB-lite"/>
    </source>
</evidence>
<gene>
    <name evidence="5" type="primary">g11251</name>
    <name evidence="5" type="ORF">VP750_LOCUS10076</name>
</gene>
<protein>
    <submittedName>
        <fullName evidence="5">G11251 protein</fullName>
    </submittedName>
</protein>
<feature type="compositionally biased region" description="Low complexity" evidence="4">
    <location>
        <begin position="341"/>
        <end position="352"/>
    </location>
</feature>
<dbReference type="InterPro" id="IPR044244">
    <property type="entry name" value="TTC27/Emw1"/>
</dbReference>
<dbReference type="InterPro" id="IPR019734">
    <property type="entry name" value="TPR_rpt"/>
</dbReference>
<feature type="repeat" description="TPR" evidence="3">
    <location>
        <begin position="644"/>
        <end position="677"/>
    </location>
</feature>
<dbReference type="EMBL" id="CAXHTA020000018">
    <property type="protein sequence ID" value="CAL5228170.1"/>
    <property type="molecule type" value="Genomic_DNA"/>
</dbReference>
<evidence type="ECO:0000313" key="6">
    <source>
        <dbReference type="Proteomes" id="UP001497392"/>
    </source>
</evidence>
<name>A0ABP1G7G2_9CHLO</name>
<accession>A0ABP1G7G2</accession>
<dbReference type="SMART" id="SM00028">
    <property type="entry name" value="TPR"/>
    <property type="match status" value="4"/>
</dbReference>
<comment type="caution">
    <text evidence="5">The sequence shown here is derived from an EMBL/GenBank/DDBJ whole genome shotgun (WGS) entry which is preliminary data.</text>
</comment>
<dbReference type="Proteomes" id="UP001497392">
    <property type="component" value="Unassembled WGS sequence"/>
</dbReference>
<keyword evidence="2 3" id="KW-0802">TPR repeat</keyword>
<dbReference type="InterPro" id="IPR011990">
    <property type="entry name" value="TPR-like_helical_dom_sf"/>
</dbReference>
<evidence type="ECO:0000256" key="2">
    <source>
        <dbReference type="ARBA" id="ARBA00022803"/>
    </source>
</evidence>
<dbReference type="SUPFAM" id="SSF48452">
    <property type="entry name" value="TPR-like"/>
    <property type="match status" value="2"/>
</dbReference>
<feature type="repeat" description="TPR" evidence="3">
    <location>
        <begin position="610"/>
        <end position="643"/>
    </location>
</feature>
<keyword evidence="6" id="KW-1185">Reference proteome</keyword>
<dbReference type="Gene3D" id="1.25.40.10">
    <property type="entry name" value="Tetratricopeptide repeat domain"/>
    <property type="match status" value="2"/>
</dbReference>